<keyword evidence="4" id="KW-1185">Reference proteome</keyword>
<dbReference type="EMBL" id="CT868618">
    <property type="protein sequence ID" value="CAK87514.1"/>
    <property type="molecule type" value="Genomic_DNA"/>
</dbReference>
<feature type="coiled-coil region" evidence="1">
    <location>
        <begin position="1069"/>
        <end position="1103"/>
    </location>
</feature>
<feature type="coiled-coil region" evidence="1">
    <location>
        <begin position="1840"/>
        <end position="1895"/>
    </location>
</feature>
<evidence type="ECO:0000313" key="4">
    <source>
        <dbReference type="Proteomes" id="UP000000600"/>
    </source>
</evidence>
<reference evidence="3 4" key="1">
    <citation type="journal article" date="2006" name="Nature">
        <title>Global trends of whole-genome duplications revealed by the ciliate Paramecium tetraurelia.</title>
        <authorList>
            <consortium name="Genoscope"/>
            <person name="Aury J.-M."/>
            <person name="Jaillon O."/>
            <person name="Duret L."/>
            <person name="Noel B."/>
            <person name="Jubin C."/>
            <person name="Porcel B.M."/>
            <person name="Segurens B."/>
            <person name="Daubin V."/>
            <person name="Anthouard V."/>
            <person name="Aiach N."/>
            <person name="Arnaiz O."/>
            <person name="Billaut A."/>
            <person name="Beisson J."/>
            <person name="Blanc I."/>
            <person name="Bouhouche K."/>
            <person name="Camara F."/>
            <person name="Duharcourt S."/>
            <person name="Guigo R."/>
            <person name="Gogendeau D."/>
            <person name="Katinka M."/>
            <person name="Keller A.-M."/>
            <person name="Kissmehl R."/>
            <person name="Klotz C."/>
            <person name="Koll F."/>
            <person name="Le Moue A."/>
            <person name="Lepere C."/>
            <person name="Malinsky S."/>
            <person name="Nowacki M."/>
            <person name="Nowak J.K."/>
            <person name="Plattner H."/>
            <person name="Poulain J."/>
            <person name="Ruiz F."/>
            <person name="Serrano V."/>
            <person name="Zagulski M."/>
            <person name="Dessen P."/>
            <person name="Betermier M."/>
            <person name="Weissenbach J."/>
            <person name="Scarpelli C."/>
            <person name="Schachter V."/>
            <person name="Sperling L."/>
            <person name="Meyer E."/>
            <person name="Cohen J."/>
            <person name="Wincker P."/>
        </authorList>
    </citation>
    <scope>NUCLEOTIDE SEQUENCE [LARGE SCALE GENOMIC DNA]</scope>
    <source>
        <strain evidence="3 4">Stock d4-2</strain>
    </source>
</reference>
<dbReference type="HOGENOM" id="CLU_241487_0_0_1"/>
<proteinExistence type="predicted"/>
<feature type="region of interest" description="Disordered" evidence="2">
    <location>
        <begin position="298"/>
        <end position="334"/>
    </location>
</feature>
<feature type="coiled-coil region" evidence="1">
    <location>
        <begin position="1289"/>
        <end position="1688"/>
    </location>
</feature>
<dbReference type="RefSeq" id="XP_001454911.1">
    <property type="nucleotide sequence ID" value="XM_001454874.1"/>
</dbReference>
<feature type="coiled-coil region" evidence="1">
    <location>
        <begin position="643"/>
        <end position="729"/>
    </location>
</feature>
<feature type="compositionally biased region" description="Polar residues" evidence="2">
    <location>
        <begin position="298"/>
        <end position="310"/>
    </location>
</feature>
<evidence type="ECO:0000313" key="3">
    <source>
        <dbReference type="EMBL" id="CAK87514.1"/>
    </source>
</evidence>
<feature type="coiled-coil region" evidence="1">
    <location>
        <begin position="1149"/>
        <end position="1246"/>
    </location>
</feature>
<feature type="coiled-coil region" evidence="1">
    <location>
        <begin position="769"/>
        <end position="1035"/>
    </location>
</feature>
<evidence type="ECO:0008006" key="5">
    <source>
        <dbReference type="Google" id="ProtNLM"/>
    </source>
</evidence>
<name>A0DWU7_PARTE</name>
<dbReference type="GeneID" id="5040696"/>
<keyword evidence="1" id="KW-0175">Coiled coil</keyword>
<feature type="compositionally biased region" description="Polar residues" evidence="2">
    <location>
        <begin position="323"/>
        <end position="334"/>
    </location>
</feature>
<gene>
    <name evidence="3" type="ORF">GSPATT00021157001</name>
</gene>
<dbReference type="InParanoid" id="A0DWU7"/>
<sequence>MQKQSRQNTQTAFYSPQPGICSPHSLRQIMSPGIYGPRNSQNLLIDSYTTKHQDQDSDRLMGSSLRFNLLKDNHQQIEKKISALKSNLLQSRMSSDNFQFATKPLEKLLKRVDDTGTYKTEQIRADDLLTEILQELSFISINAKLLQNQRSSQKLQMLVLKDIREIVAGWNTMQHIINQICQTAQISIYQLQNTNISQLFKRDELNKLYSLVEKHQNSYPQSFEQLYSIIANSFQSRDQDHNKLIEINTQLRQQEIQNKDLNTKNKNLFAVVTKLEAKVNKLQNKKQQLELSNKQFSNQLQSSYRPQDTYSENDKFKHKNPLVESQSSLDSKNTQQKLLDNQLSQFQDLMAEKESEISNLKQQIDDEHELIQEYQKKVKQLENENKLLKLQLSKMVESEKQLQKQKSEANSEYQHYKDDSSQKLKSLSQEIVDLKQKQNKLGLRDCNQEVEQLNQQISKLKSEKEEKERENGQNQIKFQEMKSKYNDLKQSYQELSDQYQRDQQMNKQIVQSLQTQKEDFENRNSEQQSLFHLDLVSQQELETQQQLIKQLENDLHQAQFAYKQQETKLLDYEDEINNLKTQIMRLEEEHTEQLHILDNTIQSKDQIIQQYESNSRILNDTPEQLRSKSVEQTTIQGHLKSQIDSLNKSLSNFEQQIRDLTKVNNEYQDQINNKDKILKQKTQEVIQLQQQLKDLQGLNQKIQVQDRAIHHHEKQVSTLNQTIQKLQESLNFKDQILLGKQHEIEMLLNQKKDHIQQQKQQSLLFEQQHQKAKFEQQELHNKVKQLEEQIIAKQKDVITINVQEEILQNQIQQLEQQMRKHQQDSEDEKKQLNDKILRLNQELEEAEKIQISLNEKQVSLDNAQNKVSELESELISSQDQIQQLESRILELQQEIKKERSNFLKDNQQKIEELNSQHQENEELVQMNQDLTQKNMQLLEEIEQLQSGQSKLQFNLNQEIQNLRAKENQNKEIIKKHQLQILELNSQISSFNQQQELAKQDKAKLSEMLKEQLNTITELNKKLEIENLQNDQQIEENKTQFSTELVVKETELCRNVMTQSQETQKLLIQIGTLIEQLEKSKLTIKEQEKQLFDQEQKYLIIREESKNQQLIQNQFEKLNSLTQTQNLTISNLQNELNEKNLKLQTQVLHAETLEQEFRNSQVLVDNLNQQLNNFKILNEEYKQQIQSFTQKFQTNQQQIQNLENKIKELEQTRLIQESKINETTLLLKQEQENCTKLRNDLTEKSNQLNLQVIEITQIQNDNSHFKQLNSELQKNLEAREIIIANNIDITNDLDQTIKQKNEELKEKQNKILGQTKEIEKINNKLLQLQQQNAMLENQIQERIQINQQIQQEVNSLQHSNHELEQNNKKLQLQIIQDAQNYNQLNQRNIELQERNNTLNNEILDLKKNNKELVENQVQITNKNEADQAQNRLIGSLQEQINNLEQKIIQLENDLKIKDDQITNSIQENQAQEQKLLQQNNQLSQDHGELMALQKVDYDKIKQQNNQLQLQTNSQQQDIQRLQLELQQEIESKQQINNSKIELDQQQALLNQKLSQKEQQTQQLDQQLKDQEDLLQKEQNKLNSQIENLNSQISVLRKQLDQLQEIITQKEVELADYSKRESEAQKLFEQKNEEILQLKSQLDLIQQNTKEIQNPQKEIDALIAKKDSEIKELQNVIQAKSTQIDKIQADSNQNQFLLQEIKALFNQDNILDYLRQFKSQHEKQCERKFTYYQCLQSLMDELLRNQQAAFYAQNYVKLSQQEQNNLLAYQKDIQLMKAKLPVKTALSNIKEEKNEDISFSSNGQQAEINENDVSDFIGGLDISVIVNNDKNKKEHSTSNKQQLSHTEEVNILKSKLEAANEENVKIIAKFQILLERIAAKEEQMLQLNNLARDYKHKMMAMQKTSVDPQAVHAKAHLRDCLKKFLTACGPKNLNYDLAEAILNTLFQFLEFSEKEKEEILDELAVKPADKKKGIVQILFKK</sequence>
<dbReference type="Proteomes" id="UP000000600">
    <property type="component" value="Unassembled WGS sequence"/>
</dbReference>
<protein>
    <recommendedName>
        <fullName evidence="5">GRIP domain-containing protein</fullName>
    </recommendedName>
</protein>
<evidence type="ECO:0000256" key="2">
    <source>
        <dbReference type="SAM" id="MobiDB-lite"/>
    </source>
</evidence>
<evidence type="ECO:0000256" key="1">
    <source>
        <dbReference type="SAM" id="Coils"/>
    </source>
</evidence>
<accession>A0DWU7</accession>
<organism evidence="3 4">
    <name type="scientific">Paramecium tetraurelia</name>
    <dbReference type="NCBI Taxonomy" id="5888"/>
    <lineage>
        <taxon>Eukaryota</taxon>
        <taxon>Sar</taxon>
        <taxon>Alveolata</taxon>
        <taxon>Ciliophora</taxon>
        <taxon>Intramacronucleata</taxon>
        <taxon>Oligohymenophorea</taxon>
        <taxon>Peniculida</taxon>
        <taxon>Parameciidae</taxon>
        <taxon>Paramecium</taxon>
    </lineage>
</organism>
<dbReference type="OMA" id="IINWESR"/>
<feature type="region of interest" description="Disordered" evidence="2">
    <location>
        <begin position="402"/>
        <end position="422"/>
    </location>
</feature>
<dbReference type="OrthoDB" id="309936at2759"/>
<dbReference type="KEGG" id="ptm:GSPATT00021157001"/>